<dbReference type="Proteomes" id="UP000646579">
    <property type="component" value="Unassembled WGS sequence"/>
</dbReference>
<keyword evidence="3" id="KW-1185">Reference proteome</keyword>
<dbReference type="Pfam" id="PF20403">
    <property type="entry name" value="DUF6693"/>
    <property type="match status" value="1"/>
</dbReference>
<keyword evidence="1" id="KW-0472">Membrane</keyword>
<feature type="transmembrane region" description="Helical" evidence="1">
    <location>
        <begin position="77"/>
        <end position="97"/>
    </location>
</feature>
<keyword evidence="1" id="KW-0812">Transmembrane</keyword>
<feature type="transmembrane region" description="Helical" evidence="1">
    <location>
        <begin position="12"/>
        <end position="43"/>
    </location>
</feature>
<dbReference type="AlphaFoldDB" id="A0A918RVR1"/>
<evidence type="ECO:0000256" key="1">
    <source>
        <dbReference type="SAM" id="Phobius"/>
    </source>
</evidence>
<dbReference type="EMBL" id="BMZE01000001">
    <property type="protein sequence ID" value="GHA13273.1"/>
    <property type="molecule type" value="Genomic_DNA"/>
</dbReference>
<proteinExistence type="predicted"/>
<evidence type="ECO:0000313" key="3">
    <source>
        <dbReference type="Proteomes" id="UP000646579"/>
    </source>
</evidence>
<organism evidence="2 3">
    <name type="scientific">Devosia pacifica</name>
    <dbReference type="NCBI Taxonomy" id="1335967"/>
    <lineage>
        <taxon>Bacteria</taxon>
        <taxon>Pseudomonadati</taxon>
        <taxon>Pseudomonadota</taxon>
        <taxon>Alphaproteobacteria</taxon>
        <taxon>Hyphomicrobiales</taxon>
        <taxon>Devosiaceae</taxon>
        <taxon>Devosia</taxon>
    </lineage>
</organism>
<protein>
    <recommendedName>
        <fullName evidence="4">DUF4234 domain-containing protein</fullName>
    </recommendedName>
</protein>
<sequence length="113" mass="12747">MDNRAVSFKAEFGIIDTIGVAVIWILLTIVTLGLALAVFPYYFNKDVLNKTKVLDANGHVIGRLNCRFSLVSSVGHVIIWILLIIFTLGIAAFFYAYRVLRVVMNETEIEYFS</sequence>
<reference evidence="2" key="1">
    <citation type="journal article" date="2014" name="Int. J. Syst. Evol. Microbiol.">
        <title>Complete genome sequence of Corynebacterium casei LMG S-19264T (=DSM 44701T), isolated from a smear-ripened cheese.</title>
        <authorList>
            <consortium name="US DOE Joint Genome Institute (JGI-PGF)"/>
            <person name="Walter F."/>
            <person name="Albersmeier A."/>
            <person name="Kalinowski J."/>
            <person name="Ruckert C."/>
        </authorList>
    </citation>
    <scope>NUCLEOTIDE SEQUENCE</scope>
    <source>
        <strain evidence="2">KCTC 32437</strain>
    </source>
</reference>
<dbReference type="InterPro" id="IPR046515">
    <property type="entry name" value="DUF6693"/>
</dbReference>
<evidence type="ECO:0008006" key="4">
    <source>
        <dbReference type="Google" id="ProtNLM"/>
    </source>
</evidence>
<reference evidence="2" key="2">
    <citation type="submission" date="2020-09" db="EMBL/GenBank/DDBJ databases">
        <authorList>
            <person name="Sun Q."/>
            <person name="Kim S."/>
        </authorList>
    </citation>
    <scope>NUCLEOTIDE SEQUENCE</scope>
    <source>
        <strain evidence="2">KCTC 32437</strain>
    </source>
</reference>
<dbReference type="RefSeq" id="WP_210310402.1">
    <property type="nucleotide sequence ID" value="NZ_BMZE01000001.1"/>
</dbReference>
<keyword evidence="1" id="KW-1133">Transmembrane helix</keyword>
<gene>
    <name evidence="2" type="ORF">GCM10007989_04820</name>
</gene>
<comment type="caution">
    <text evidence="2">The sequence shown here is derived from an EMBL/GenBank/DDBJ whole genome shotgun (WGS) entry which is preliminary data.</text>
</comment>
<accession>A0A918RVR1</accession>
<evidence type="ECO:0000313" key="2">
    <source>
        <dbReference type="EMBL" id="GHA13273.1"/>
    </source>
</evidence>
<name>A0A918RVR1_9HYPH</name>